<evidence type="ECO:0000313" key="2">
    <source>
        <dbReference type="EMBL" id="RHZ71748.1"/>
    </source>
</evidence>
<protein>
    <submittedName>
        <fullName evidence="2">Uncharacterized protein</fullName>
    </submittedName>
</protein>
<sequence length="422" mass="48694">MCSVLIVLFSSYGIFDLAKELGVKFLDKLDKVVDYRSTVRVLELIWSAVIIAIRIYFKKNNLHKDNIMESSSKKINTILKIWFLYYQWTSVFKIHRVGIRVGNYQLQKDALTCFCGLFASAGKSNYSVSVSHFLGLLAQFPELEKKLQFAASVKMDNDEKRKGHYFAYDEALETLGVKLIKQNITGNVLDINNLKLQIKAAQSERDRVGFLLSKYLDDPCGSNGERAVNQRKEAMWNLVDKLLIAFNNLDNYNIYQNSLWNITSSTNFTPNGLLRLKNCFSDGILRIEKIFLQDVVSVEKKKSDKVGRRKLGITRWKPGDSNSKNKKKRKNQELAMPIPQESTMPTSQELMMPTPQDSFEEIPKHKKQRQVTKPSEQQLLKPLINSTDPLTDEQINKVIEDLGSEWNRVRVNQYISRHRKNK</sequence>
<proteinExistence type="predicted"/>
<organism evidence="2 3">
    <name type="scientific">Diversispora epigaea</name>
    <dbReference type="NCBI Taxonomy" id="1348612"/>
    <lineage>
        <taxon>Eukaryota</taxon>
        <taxon>Fungi</taxon>
        <taxon>Fungi incertae sedis</taxon>
        <taxon>Mucoromycota</taxon>
        <taxon>Glomeromycotina</taxon>
        <taxon>Glomeromycetes</taxon>
        <taxon>Diversisporales</taxon>
        <taxon>Diversisporaceae</taxon>
        <taxon>Diversispora</taxon>
    </lineage>
</organism>
<gene>
    <name evidence="2" type="ORF">Glove_253g47</name>
</gene>
<feature type="region of interest" description="Disordered" evidence="1">
    <location>
        <begin position="309"/>
        <end position="348"/>
    </location>
</feature>
<dbReference type="EMBL" id="PQFF01000232">
    <property type="protein sequence ID" value="RHZ71748.1"/>
    <property type="molecule type" value="Genomic_DNA"/>
</dbReference>
<evidence type="ECO:0000313" key="3">
    <source>
        <dbReference type="Proteomes" id="UP000266861"/>
    </source>
</evidence>
<evidence type="ECO:0000256" key="1">
    <source>
        <dbReference type="SAM" id="MobiDB-lite"/>
    </source>
</evidence>
<dbReference type="Proteomes" id="UP000266861">
    <property type="component" value="Unassembled WGS sequence"/>
</dbReference>
<comment type="caution">
    <text evidence="2">The sequence shown here is derived from an EMBL/GenBank/DDBJ whole genome shotgun (WGS) entry which is preliminary data.</text>
</comment>
<reference evidence="2 3" key="1">
    <citation type="submission" date="2018-08" db="EMBL/GenBank/DDBJ databases">
        <title>Genome and evolution of the arbuscular mycorrhizal fungus Diversispora epigaea (formerly Glomus versiforme) and its bacterial endosymbionts.</title>
        <authorList>
            <person name="Sun X."/>
            <person name="Fei Z."/>
            <person name="Harrison M."/>
        </authorList>
    </citation>
    <scope>NUCLEOTIDE SEQUENCE [LARGE SCALE GENOMIC DNA]</scope>
    <source>
        <strain evidence="2 3">IT104</strain>
    </source>
</reference>
<keyword evidence="3" id="KW-1185">Reference proteome</keyword>
<name>A0A397IBW0_9GLOM</name>
<dbReference type="AlphaFoldDB" id="A0A397IBW0"/>
<accession>A0A397IBW0</accession>